<feature type="transmembrane region" description="Helical" evidence="8">
    <location>
        <begin position="286"/>
        <end position="308"/>
    </location>
</feature>
<evidence type="ECO:0000256" key="1">
    <source>
        <dbReference type="ARBA" id="ARBA00004651"/>
    </source>
</evidence>
<dbReference type="EMBL" id="DXGD01000268">
    <property type="protein sequence ID" value="HIW99918.1"/>
    <property type="molecule type" value="Genomic_DNA"/>
</dbReference>
<feature type="transmembrane region" description="Helical" evidence="8">
    <location>
        <begin position="594"/>
        <end position="618"/>
    </location>
</feature>
<proteinExistence type="predicted"/>
<protein>
    <submittedName>
        <fullName evidence="10">Complex I subunit 5 family protein</fullName>
    </submittedName>
</protein>
<evidence type="ECO:0000256" key="7">
    <source>
        <dbReference type="RuleBase" id="RU000320"/>
    </source>
</evidence>
<feature type="transmembrane region" description="Helical" evidence="8">
    <location>
        <begin position="495"/>
        <end position="518"/>
    </location>
</feature>
<reference evidence="10" key="2">
    <citation type="submission" date="2021-04" db="EMBL/GenBank/DDBJ databases">
        <authorList>
            <person name="Gilroy R."/>
        </authorList>
    </citation>
    <scope>NUCLEOTIDE SEQUENCE</scope>
    <source>
        <strain evidence="10">ChiHejej3B27-3195</strain>
    </source>
</reference>
<feature type="transmembrane region" description="Helical" evidence="8">
    <location>
        <begin position="215"/>
        <end position="236"/>
    </location>
</feature>
<organism evidence="10 11">
    <name type="scientific">Candidatus Nesterenkonia stercoripullorum</name>
    <dbReference type="NCBI Taxonomy" id="2838701"/>
    <lineage>
        <taxon>Bacteria</taxon>
        <taxon>Bacillati</taxon>
        <taxon>Actinomycetota</taxon>
        <taxon>Actinomycetes</taxon>
        <taxon>Micrococcales</taxon>
        <taxon>Micrococcaceae</taxon>
        <taxon>Nesterenkonia</taxon>
    </lineage>
</organism>
<evidence type="ECO:0000256" key="3">
    <source>
        <dbReference type="ARBA" id="ARBA00022692"/>
    </source>
</evidence>
<feature type="transmembrane region" description="Helical" evidence="8">
    <location>
        <begin position="91"/>
        <end position="112"/>
    </location>
</feature>
<dbReference type="Proteomes" id="UP000824151">
    <property type="component" value="Unassembled WGS sequence"/>
</dbReference>
<dbReference type="GO" id="GO:0016491">
    <property type="term" value="F:oxidoreductase activity"/>
    <property type="evidence" value="ECO:0007669"/>
    <property type="project" value="UniProtKB-KW"/>
</dbReference>
<keyword evidence="4 8" id="KW-1133">Transmembrane helix</keyword>
<feature type="transmembrane region" description="Helical" evidence="8">
    <location>
        <begin position="175"/>
        <end position="195"/>
    </location>
</feature>
<feature type="domain" description="NADH:quinone oxidoreductase/Mrp antiporter transmembrane" evidence="9">
    <location>
        <begin position="139"/>
        <end position="369"/>
    </location>
</feature>
<evidence type="ECO:0000259" key="9">
    <source>
        <dbReference type="Pfam" id="PF00361"/>
    </source>
</evidence>
<evidence type="ECO:0000313" key="10">
    <source>
        <dbReference type="EMBL" id="HIW99918.1"/>
    </source>
</evidence>
<dbReference type="Pfam" id="PF00361">
    <property type="entry name" value="Proton_antipo_M"/>
    <property type="match status" value="1"/>
</dbReference>
<comment type="caution">
    <text evidence="10">The sequence shown here is derived from an EMBL/GenBank/DDBJ whole genome shotgun (WGS) entry which is preliminary data.</text>
</comment>
<keyword evidence="2" id="KW-1003">Cell membrane</keyword>
<reference evidence="10" key="1">
    <citation type="journal article" date="2021" name="PeerJ">
        <title>Extensive microbial diversity within the chicken gut microbiome revealed by metagenomics and culture.</title>
        <authorList>
            <person name="Gilroy R."/>
            <person name="Ravi A."/>
            <person name="Getino M."/>
            <person name="Pursley I."/>
            <person name="Horton D.L."/>
            <person name="Alikhan N.F."/>
            <person name="Baker D."/>
            <person name="Gharbi K."/>
            <person name="Hall N."/>
            <person name="Watson M."/>
            <person name="Adriaenssens E.M."/>
            <person name="Foster-Nyarko E."/>
            <person name="Jarju S."/>
            <person name="Secka A."/>
            <person name="Antonio M."/>
            <person name="Oren A."/>
            <person name="Chaudhuri R.R."/>
            <person name="La Ragione R."/>
            <person name="Hildebrand F."/>
            <person name="Pallen M.J."/>
        </authorList>
    </citation>
    <scope>NUCLEOTIDE SEQUENCE</scope>
    <source>
        <strain evidence="10">ChiHejej3B27-3195</strain>
    </source>
</reference>
<keyword evidence="6 8" id="KW-0472">Membrane</keyword>
<sequence length="628" mass="64669">MLIALTFLLPLCAATALVISGAAPTALRARARRSVVIAAPLTVAPAVALALTATIGTPEAPGAGTASGGTSLEIPWLLFGTHFAVDYSGRALLLIGALLYAAALMAVGWLKLRHAERSAAALTAFLLMSFIGNAGVYLAADTVSFYLSFAVMSFSAAGLVVHYRSPAAHRATSIYLVMSVLSETAVLAALMITVASGGMMLSDAPAAVSASDHTGLVVGLLLFGFGVKAGTIPLHVWLPLAHPAAPPAASAVLSGAMVKAGLVGWLRFVPSAEPLPAGDDADLLATLGWVLLGLALTGAFAAVVAGVLQNDPKVVLAYSTISQMGFIAALVAVGMIESELRTATSVAAVIYAVHHGLAKGALFLGVPVLKHYGRGPVKLVVGAGLAIAALAVAGAPLTSGALGKYVSKEAVAGISFAGTEVEYLLPFVATGSTVLLMRFGWILRHSERDPVRAPDGELVSWLAVVVAAVVVPWLVERHWFTAEGLPVSPPGWEAATLWDASWPILLGLALGTAVWWLSARGSLPAAARADGGLVPPGDLIVAEESVVRVVRARSGRVLDRGHYLTQRTARAWSSAWGWLSAVTRKSSSRLESRLTSWGSSGTALLLVLGLLVVSGALLSTASSWAGWW</sequence>
<feature type="transmembrane region" description="Helical" evidence="8">
    <location>
        <begin position="348"/>
        <end position="369"/>
    </location>
</feature>
<feature type="transmembrane region" description="Helical" evidence="8">
    <location>
        <begin position="423"/>
        <end position="443"/>
    </location>
</feature>
<feature type="transmembrane region" description="Helical" evidence="8">
    <location>
        <begin position="119"/>
        <end position="139"/>
    </location>
</feature>
<evidence type="ECO:0000256" key="5">
    <source>
        <dbReference type="ARBA" id="ARBA00023002"/>
    </source>
</evidence>
<comment type="subcellular location">
    <subcellularLocation>
        <location evidence="1">Cell membrane</location>
        <topology evidence="1">Multi-pass membrane protein</topology>
    </subcellularLocation>
    <subcellularLocation>
        <location evidence="7">Membrane</location>
        <topology evidence="7">Multi-pass membrane protein</topology>
    </subcellularLocation>
</comment>
<evidence type="ECO:0000313" key="11">
    <source>
        <dbReference type="Proteomes" id="UP000824151"/>
    </source>
</evidence>
<feature type="transmembrane region" description="Helical" evidence="8">
    <location>
        <begin position="145"/>
        <end position="163"/>
    </location>
</feature>
<gene>
    <name evidence="10" type="ORF">H9871_07210</name>
</gene>
<name>A0A9D2A755_9MICC</name>
<evidence type="ECO:0000256" key="2">
    <source>
        <dbReference type="ARBA" id="ARBA00022475"/>
    </source>
</evidence>
<evidence type="ECO:0000256" key="8">
    <source>
        <dbReference type="SAM" id="Phobius"/>
    </source>
</evidence>
<keyword evidence="5" id="KW-0560">Oxidoreductase</keyword>
<dbReference type="InterPro" id="IPR001750">
    <property type="entry name" value="ND/Mrp_TM"/>
</dbReference>
<feature type="transmembrane region" description="Helical" evidence="8">
    <location>
        <begin position="381"/>
        <end position="403"/>
    </location>
</feature>
<dbReference type="PANTHER" id="PTHR42682:SF4">
    <property type="entry name" value="NADH-UBIQUINONE_PLASTOQUINONE"/>
    <property type="match status" value="1"/>
</dbReference>
<dbReference type="InterPro" id="IPR052175">
    <property type="entry name" value="ComplexI-like_HydComp"/>
</dbReference>
<evidence type="ECO:0000256" key="4">
    <source>
        <dbReference type="ARBA" id="ARBA00022989"/>
    </source>
</evidence>
<dbReference type="AlphaFoldDB" id="A0A9D2A755"/>
<evidence type="ECO:0000256" key="6">
    <source>
        <dbReference type="ARBA" id="ARBA00023136"/>
    </source>
</evidence>
<dbReference type="PANTHER" id="PTHR42682">
    <property type="entry name" value="HYDROGENASE-4 COMPONENT F"/>
    <property type="match status" value="1"/>
</dbReference>
<accession>A0A9D2A755</accession>
<dbReference type="GO" id="GO:0005886">
    <property type="term" value="C:plasma membrane"/>
    <property type="evidence" value="ECO:0007669"/>
    <property type="project" value="UniProtKB-SubCell"/>
</dbReference>
<keyword evidence="3 7" id="KW-0812">Transmembrane</keyword>
<feature type="transmembrane region" description="Helical" evidence="8">
    <location>
        <begin position="248"/>
        <end position="266"/>
    </location>
</feature>
<feature type="transmembrane region" description="Helical" evidence="8">
    <location>
        <begin position="315"/>
        <end position="336"/>
    </location>
</feature>
<feature type="transmembrane region" description="Helical" evidence="8">
    <location>
        <begin position="455"/>
        <end position="475"/>
    </location>
</feature>